<dbReference type="GO" id="GO:0005829">
    <property type="term" value="C:cytosol"/>
    <property type="evidence" value="ECO:0007669"/>
    <property type="project" value="TreeGrafter"/>
</dbReference>
<evidence type="ECO:0000256" key="6">
    <source>
        <dbReference type="ARBA" id="ARBA00023152"/>
    </source>
</evidence>
<evidence type="ECO:0000256" key="9">
    <source>
        <dbReference type="ARBA" id="ARBA00071648"/>
    </source>
</evidence>
<accession>A0A134AI85</accession>
<dbReference type="PANTHER" id="PTHR31637:SF0">
    <property type="entry name" value="2,3-BISPHOSPHOGLYCERATE-INDEPENDENT PHOSPHOGLYCERATE MUTASE"/>
    <property type="match status" value="1"/>
</dbReference>
<protein>
    <recommendedName>
        <fullName evidence="9 10">2,3-bisphosphoglycerate-independent phosphoglycerate mutase</fullName>
        <shortName evidence="10">BPG-independent PGAM</shortName>
        <shortName evidence="10">Phosphoglyceromutase</shortName>
        <shortName evidence="10">iPGM</shortName>
        <ecNumber evidence="4 10">5.4.2.12</ecNumber>
    </recommendedName>
</protein>
<keyword evidence="5 10" id="KW-0479">Metal-binding</keyword>
<organism evidence="16 17">
    <name type="scientific">Leptotrichia wadei</name>
    <dbReference type="NCBI Taxonomy" id="157687"/>
    <lineage>
        <taxon>Bacteria</taxon>
        <taxon>Fusobacteriati</taxon>
        <taxon>Fusobacteriota</taxon>
        <taxon>Fusobacteriia</taxon>
        <taxon>Fusobacteriales</taxon>
        <taxon>Leptotrichiaceae</taxon>
        <taxon>Leptotrichia</taxon>
    </lineage>
</organism>
<dbReference type="GO" id="GO:0006096">
    <property type="term" value="P:glycolytic process"/>
    <property type="evidence" value="ECO:0007669"/>
    <property type="project" value="UniProtKB-UniRule"/>
</dbReference>
<comment type="similarity">
    <text evidence="3 10">Belongs to the BPG-independent phosphoglycerate mutase family.</text>
</comment>
<dbReference type="STRING" id="157687.HMPREF3180_00966"/>
<evidence type="ECO:0000256" key="10">
    <source>
        <dbReference type="HAMAP-Rule" id="MF_01038"/>
    </source>
</evidence>
<feature type="binding site" evidence="10 12">
    <location>
        <position position="367"/>
    </location>
    <ligand>
        <name>substrate</name>
    </ligand>
</feature>
<evidence type="ECO:0000313" key="16">
    <source>
        <dbReference type="EMBL" id="KXB67240.1"/>
    </source>
</evidence>
<dbReference type="EC" id="5.4.2.12" evidence="4 10"/>
<evidence type="ECO:0000256" key="5">
    <source>
        <dbReference type="ARBA" id="ARBA00022723"/>
    </source>
</evidence>
<dbReference type="AlphaFoldDB" id="A0A134AI85"/>
<dbReference type="GO" id="GO:0030145">
    <property type="term" value="F:manganese ion binding"/>
    <property type="evidence" value="ECO:0007669"/>
    <property type="project" value="UniProtKB-UniRule"/>
</dbReference>
<sequence length="546" mass="60140">MIYLFFCSKFLDKFKKNLYNRYSKEVIKKMEGRMIMKKRPVVLIILDGWGMNHHDNEVNGVKLANPVNFNNYLKEYPHTELRADGEFVGLPKGQFGNSEVGHTNIGAGRIVYQMLPKITKAIEEGTILENKVLSDIIETTKANGRALHITGLTSDGGVHCHIDHLIGLVDMAKKKGLTEVYVHAIMDGRDTAPESGVEYLAQLQKALDELGVGKIATVMGRYYAMDRDNNWDRVELAYDALTSGEGNLAATADEAIRNSYAEGITDEFVKPVKIGSKDNGLIKDGDGVIFANFRPDRARQLTRTFVDPEFNGFTRKVYPKVNFATMAQYDATFTSPVAFPPETIVNGFGEIVSKAGLTQVRTAETEKYAHVTFFFNGGKEEPYPGEIRLLSDSPKVATYDLQPEMSAYKVKDRLIEELNTGKVDTVILNFANPDMVGHTGNVGAVIAACQAVDNCTGQIVNKVLELDGAVLITADHGNADLLVNPETGEPHTAHTVNPVPFIFITNDMKDAKLRTDGKLADITPTMLDLLGLEKPAEMDGSTLIVK</sequence>
<proteinExistence type="inferred from homology"/>
<feature type="active site" description="Phosphoserine intermediate" evidence="10 11">
    <location>
        <position position="98"/>
    </location>
</feature>
<dbReference type="PIRSF" id="PIRSF001492">
    <property type="entry name" value="IPGAM"/>
    <property type="match status" value="1"/>
</dbReference>
<evidence type="ECO:0000256" key="8">
    <source>
        <dbReference type="ARBA" id="ARBA00023235"/>
    </source>
</evidence>
<evidence type="ECO:0000256" key="3">
    <source>
        <dbReference type="ARBA" id="ARBA00008819"/>
    </source>
</evidence>
<keyword evidence="6 10" id="KW-0324">Glycolysis</keyword>
<name>A0A134AI85_9FUSO</name>
<dbReference type="InterPro" id="IPR006124">
    <property type="entry name" value="Metalloenzyme"/>
</dbReference>
<dbReference type="HAMAP" id="MF_01038">
    <property type="entry name" value="GpmI"/>
    <property type="match status" value="1"/>
</dbReference>
<dbReference type="CDD" id="cd16010">
    <property type="entry name" value="iPGM"/>
    <property type="match status" value="1"/>
</dbReference>
<evidence type="ECO:0000256" key="1">
    <source>
        <dbReference type="ARBA" id="ARBA00000370"/>
    </source>
</evidence>
<dbReference type="Gene3D" id="3.40.1450.10">
    <property type="entry name" value="BPG-independent phosphoglycerate mutase, domain B"/>
    <property type="match status" value="1"/>
</dbReference>
<dbReference type="GO" id="GO:0004619">
    <property type="term" value="F:phosphoglycerate mutase activity"/>
    <property type="evidence" value="ECO:0007669"/>
    <property type="project" value="UniProtKB-UniRule"/>
</dbReference>
<evidence type="ECO:0000256" key="13">
    <source>
        <dbReference type="PIRSR" id="PIRSR001492-3"/>
    </source>
</evidence>
<feature type="binding site" evidence="10 13">
    <location>
        <position position="494"/>
    </location>
    <ligand>
        <name>Mn(2+)</name>
        <dbReference type="ChEBI" id="CHEBI:29035"/>
        <label>1</label>
    </ligand>
</feature>
<feature type="binding site" evidence="10 13">
    <location>
        <position position="434"/>
    </location>
    <ligand>
        <name>Mn(2+)</name>
        <dbReference type="ChEBI" id="CHEBI:29035"/>
        <label>1</label>
    </ligand>
</feature>
<evidence type="ECO:0000313" key="17">
    <source>
        <dbReference type="Proteomes" id="UP000070483"/>
    </source>
</evidence>
<feature type="binding site" evidence="10 13">
    <location>
        <position position="47"/>
    </location>
    <ligand>
        <name>Mn(2+)</name>
        <dbReference type="ChEBI" id="CHEBI:29035"/>
        <label>2</label>
    </ligand>
</feature>
<comment type="catalytic activity">
    <reaction evidence="1 10">
        <text>(2R)-2-phosphoglycerate = (2R)-3-phosphoglycerate</text>
        <dbReference type="Rhea" id="RHEA:15901"/>
        <dbReference type="ChEBI" id="CHEBI:58272"/>
        <dbReference type="ChEBI" id="CHEBI:58289"/>
        <dbReference type="EC" id="5.4.2.12"/>
    </reaction>
</comment>
<feature type="binding site" evidence="10 12">
    <location>
        <position position="159"/>
    </location>
    <ligand>
        <name>substrate</name>
    </ligand>
</feature>
<dbReference type="Gene3D" id="3.40.720.10">
    <property type="entry name" value="Alkaline Phosphatase, subunit A"/>
    <property type="match status" value="1"/>
</dbReference>
<evidence type="ECO:0000256" key="4">
    <source>
        <dbReference type="ARBA" id="ARBA00012026"/>
    </source>
</evidence>
<dbReference type="PATRIC" id="fig|157687.3.peg.963"/>
<dbReference type="UniPathway" id="UPA00109">
    <property type="reaction ID" value="UER00186"/>
</dbReference>
<feature type="binding site" evidence="10 12">
    <location>
        <position position="221"/>
    </location>
    <ligand>
        <name>substrate</name>
    </ligand>
</feature>
<keyword evidence="17" id="KW-1185">Reference proteome</keyword>
<comment type="caution">
    <text evidence="16">The sequence shown here is derived from an EMBL/GenBank/DDBJ whole genome shotgun (WGS) entry which is preliminary data.</text>
</comment>
<comment type="subunit">
    <text evidence="10">Monomer.</text>
</comment>
<feature type="binding site" evidence="10 13">
    <location>
        <position position="476"/>
    </location>
    <ligand>
        <name>Mn(2+)</name>
        <dbReference type="ChEBI" id="CHEBI:29035"/>
        <label>2</label>
    </ligand>
</feature>
<feature type="domain" description="BPG-independent PGAM N-terminal" evidence="15">
    <location>
        <begin position="118"/>
        <end position="330"/>
    </location>
</feature>
<feature type="binding site" evidence="10 12">
    <location>
        <begin position="294"/>
        <end position="297"/>
    </location>
    <ligand>
        <name>substrate</name>
    </ligand>
</feature>
<dbReference type="GO" id="GO:0006007">
    <property type="term" value="P:glucose catabolic process"/>
    <property type="evidence" value="ECO:0007669"/>
    <property type="project" value="InterPro"/>
</dbReference>
<keyword evidence="7 10" id="KW-0464">Manganese</keyword>
<reference evidence="17" key="1">
    <citation type="submission" date="2016-01" db="EMBL/GenBank/DDBJ databases">
        <authorList>
            <person name="Mitreva M."/>
            <person name="Pepin K.H."/>
            <person name="Mihindukulasuriya K.A."/>
            <person name="Fulton R."/>
            <person name="Fronick C."/>
            <person name="O'Laughlin M."/>
            <person name="Miner T."/>
            <person name="Herter B."/>
            <person name="Rosa B.A."/>
            <person name="Cordes M."/>
            <person name="Tomlinson C."/>
            <person name="Wollam A."/>
            <person name="Palsikar V.B."/>
            <person name="Mardis E.R."/>
            <person name="Wilson R.K."/>
        </authorList>
    </citation>
    <scope>NUCLEOTIDE SEQUENCE [LARGE SCALE GENOMIC DNA]</scope>
    <source>
        <strain evidence="17">KA00185</strain>
    </source>
</reference>
<comment type="cofactor">
    <cofactor evidence="10">
        <name>Mn(2+)</name>
        <dbReference type="ChEBI" id="CHEBI:29035"/>
    </cofactor>
    <text evidence="10">Binds 2 manganese ions per subunit.</text>
</comment>
<gene>
    <name evidence="10" type="primary">gpmI</name>
    <name evidence="16" type="ORF">HMPREF3180_00966</name>
</gene>
<dbReference type="NCBIfam" id="TIGR01307">
    <property type="entry name" value="pgm_bpd_ind"/>
    <property type="match status" value="1"/>
</dbReference>
<feature type="binding site" evidence="10 12">
    <location>
        <position position="227"/>
    </location>
    <ligand>
        <name>substrate</name>
    </ligand>
</feature>
<feature type="binding site" evidence="10 12">
    <location>
        <begin position="189"/>
        <end position="190"/>
    </location>
    <ligand>
        <name>substrate</name>
    </ligand>
</feature>
<evidence type="ECO:0000259" key="15">
    <source>
        <dbReference type="Pfam" id="PF06415"/>
    </source>
</evidence>
<evidence type="ECO:0000256" key="12">
    <source>
        <dbReference type="PIRSR" id="PIRSR001492-2"/>
    </source>
</evidence>
<dbReference type="PANTHER" id="PTHR31637">
    <property type="entry name" value="2,3-BISPHOSPHOGLYCERATE-INDEPENDENT PHOSPHOGLYCERATE MUTASE"/>
    <property type="match status" value="1"/>
</dbReference>
<evidence type="ECO:0000256" key="7">
    <source>
        <dbReference type="ARBA" id="ARBA00023211"/>
    </source>
</evidence>
<dbReference type="InterPro" id="IPR011258">
    <property type="entry name" value="BPG-indep_PGM_N"/>
</dbReference>
<dbReference type="InterPro" id="IPR036646">
    <property type="entry name" value="PGAM_B_sf"/>
</dbReference>
<dbReference type="Proteomes" id="UP000070483">
    <property type="component" value="Unassembled WGS sequence"/>
</dbReference>
<dbReference type="SUPFAM" id="SSF64158">
    <property type="entry name" value="2,3-Bisphosphoglycerate-independent phosphoglycerate mutase, substrate-binding domain"/>
    <property type="match status" value="1"/>
</dbReference>
<feature type="binding site" evidence="10 13">
    <location>
        <position position="98"/>
    </location>
    <ligand>
        <name>Mn(2+)</name>
        <dbReference type="ChEBI" id="CHEBI:29035"/>
        <label>2</label>
    </ligand>
</feature>
<feature type="binding site" evidence="10 13">
    <location>
        <position position="438"/>
    </location>
    <ligand>
        <name>Mn(2+)</name>
        <dbReference type="ChEBI" id="CHEBI:29035"/>
        <label>1</label>
    </ligand>
</feature>
<keyword evidence="8 10" id="KW-0413">Isomerase</keyword>
<dbReference type="Pfam" id="PF06415">
    <property type="entry name" value="iPGM_N"/>
    <property type="match status" value="1"/>
</dbReference>
<comment type="function">
    <text evidence="10">Catalyzes the interconversion of 2-phosphoglycerate and 3-phosphoglycerate.</text>
</comment>
<dbReference type="SUPFAM" id="SSF53649">
    <property type="entry name" value="Alkaline phosphatase-like"/>
    <property type="match status" value="1"/>
</dbReference>
<evidence type="ECO:0000256" key="2">
    <source>
        <dbReference type="ARBA" id="ARBA00004798"/>
    </source>
</evidence>
<feature type="domain" description="Metalloenzyme" evidence="14">
    <location>
        <begin position="40"/>
        <end position="534"/>
    </location>
</feature>
<evidence type="ECO:0000259" key="14">
    <source>
        <dbReference type="Pfam" id="PF01676"/>
    </source>
</evidence>
<dbReference type="FunFam" id="3.40.1450.10:FF:000001">
    <property type="entry name" value="2,3-bisphosphoglycerate-independent phosphoglycerate mutase"/>
    <property type="match status" value="1"/>
</dbReference>
<comment type="pathway">
    <text evidence="2 10">Carbohydrate degradation; glycolysis; pyruvate from D-glyceraldehyde 3-phosphate: step 3/5.</text>
</comment>
<dbReference type="Pfam" id="PF01676">
    <property type="entry name" value="Metalloenzyme"/>
    <property type="match status" value="1"/>
</dbReference>
<dbReference type="EMBL" id="LSDD01000068">
    <property type="protein sequence ID" value="KXB67240.1"/>
    <property type="molecule type" value="Genomic_DNA"/>
</dbReference>
<evidence type="ECO:0000256" key="11">
    <source>
        <dbReference type="PIRSR" id="PIRSR001492-1"/>
    </source>
</evidence>
<feature type="binding site" evidence="10 13">
    <location>
        <position position="475"/>
    </location>
    <ligand>
        <name>Mn(2+)</name>
        <dbReference type="ChEBI" id="CHEBI:29035"/>
        <label>2</label>
    </ligand>
</feature>
<dbReference type="InterPro" id="IPR005995">
    <property type="entry name" value="Pgm_bpd_ind"/>
</dbReference>
<dbReference type="InterPro" id="IPR017850">
    <property type="entry name" value="Alkaline_phosphatase_core_sf"/>
</dbReference>